<dbReference type="CDD" id="cd05374">
    <property type="entry name" value="17beta-HSD-like_SDR_c"/>
    <property type="match status" value="1"/>
</dbReference>
<dbReference type="Pfam" id="PF00106">
    <property type="entry name" value="adh_short"/>
    <property type="match status" value="1"/>
</dbReference>
<protein>
    <submittedName>
        <fullName evidence="5">SDR family NAD(P)-dependent oxidoreductase</fullName>
    </submittedName>
</protein>
<evidence type="ECO:0000256" key="3">
    <source>
        <dbReference type="RuleBase" id="RU000363"/>
    </source>
</evidence>
<keyword evidence="6" id="KW-1185">Reference proteome</keyword>
<dbReference type="Gene3D" id="3.40.50.720">
    <property type="entry name" value="NAD(P)-binding Rossmann-like Domain"/>
    <property type="match status" value="1"/>
</dbReference>
<evidence type="ECO:0000256" key="2">
    <source>
        <dbReference type="ARBA" id="ARBA00023002"/>
    </source>
</evidence>
<dbReference type="GO" id="GO:0016491">
    <property type="term" value="F:oxidoreductase activity"/>
    <property type="evidence" value="ECO:0007669"/>
    <property type="project" value="UniProtKB-KW"/>
</dbReference>
<dbReference type="Proteomes" id="UP000563426">
    <property type="component" value="Unassembled WGS sequence"/>
</dbReference>
<feature type="domain" description="Ketoreductase" evidence="4">
    <location>
        <begin position="12"/>
        <end position="167"/>
    </location>
</feature>
<evidence type="ECO:0000313" key="6">
    <source>
        <dbReference type="Proteomes" id="UP000563426"/>
    </source>
</evidence>
<dbReference type="RefSeq" id="WP_120526013.1">
    <property type="nucleotide sequence ID" value="NZ_JABFJV010000089.1"/>
</dbReference>
<dbReference type="PRINTS" id="PR00081">
    <property type="entry name" value="GDHRDH"/>
</dbReference>
<proteinExistence type="inferred from homology"/>
<dbReference type="NCBIfam" id="NF004826">
    <property type="entry name" value="PRK06182.1"/>
    <property type="match status" value="1"/>
</dbReference>
<gene>
    <name evidence="5" type="ORF">HMI49_17360</name>
</gene>
<evidence type="ECO:0000259" key="4">
    <source>
        <dbReference type="SMART" id="SM00822"/>
    </source>
</evidence>
<dbReference type="InterPro" id="IPR002347">
    <property type="entry name" value="SDR_fam"/>
</dbReference>
<reference evidence="5 6" key="1">
    <citation type="submission" date="2020-05" db="EMBL/GenBank/DDBJ databases">
        <authorList>
            <person name="Whitworth D."/>
        </authorList>
    </citation>
    <scope>NUCLEOTIDE SEQUENCE [LARGE SCALE GENOMIC DNA]</scope>
    <source>
        <strain evidence="5 6">AB043B</strain>
    </source>
</reference>
<dbReference type="PANTHER" id="PTHR44169">
    <property type="entry name" value="NADPH-DEPENDENT 1-ACYLDIHYDROXYACETONE PHOSPHATE REDUCTASE"/>
    <property type="match status" value="1"/>
</dbReference>
<keyword evidence="2" id="KW-0560">Oxidoreductase</keyword>
<evidence type="ECO:0000313" key="5">
    <source>
        <dbReference type="EMBL" id="NOK34970.1"/>
    </source>
</evidence>
<evidence type="ECO:0000256" key="1">
    <source>
        <dbReference type="ARBA" id="ARBA00006484"/>
    </source>
</evidence>
<name>A0A3A8I3I5_9BACT</name>
<dbReference type="PRINTS" id="PR00080">
    <property type="entry name" value="SDRFAMILY"/>
</dbReference>
<accession>A0A3A8I3I5</accession>
<dbReference type="SMART" id="SM00822">
    <property type="entry name" value="PKS_KR"/>
    <property type="match status" value="1"/>
</dbReference>
<dbReference type="EMBL" id="JABFJV010000089">
    <property type="protein sequence ID" value="NOK34970.1"/>
    <property type="molecule type" value="Genomic_DNA"/>
</dbReference>
<sequence length="292" mass="30707">MAQQTNAASVSKAVLITGCGSGIGKATALHLAAKGWNVYATARKTSQLKDLEAAGCKVLALDVTDEASMKAAVKAVEQSEGAVGVLINNAGYSQSGAIEAVSMEKVRAQFETNVFGVVRLSQLVLPGMRRQGYGRIVNLSSMGGKLVFPGGGYYHATKYAIEALSDALRFEVKGFGVDVVLIEPGLIRSGFSEAAVSSMATNDAEEVYTHFHDAVAKATKESYEKGPLAKLAGSSDDVAKVIARALTAKNPKPRYTVTGSATLLLTQKSLLTDRAWDRFLGSNFPRPGSKAA</sequence>
<dbReference type="SUPFAM" id="SSF51735">
    <property type="entry name" value="NAD(P)-binding Rossmann-fold domains"/>
    <property type="match status" value="1"/>
</dbReference>
<comment type="caution">
    <text evidence="5">The sequence shown here is derived from an EMBL/GenBank/DDBJ whole genome shotgun (WGS) entry which is preliminary data.</text>
</comment>
<dbReference type="AlphaFoldDB" id="A0A3A8I3I5"/>
<dbReference type="InterPro" id="IPR036291">
    <property type="entry name" value="NAD(P)-bd_dom_sf"/>
</dbReference>
<dbReference type="InterPro" id="IPR057326">
    <property type="entry name" value="KR_dom"/>
</dbReference>
<dbReference type="OrthoDB" id="5354363at2"/>
<comment type="similarity">
    <text evidence="1 3">Belongs to the short-chain dehydrogenases/reductases (SDR) family.</text>
</comment>
<dbReference type="PANTHER" id="PTHR44169:SF6">
    <property type="entry name" value="NADPH-DEPENDENT 1-ACYLDIHYDROXYACETONE PHOSPHATE REDUCTASE"/>
    <property type="match status" value="1"/>
</dbReference>
<organism evidence="5 6">
    <name type="scientific">Corallococcus exercitus</name>
    <dbReference type="NCBI Taxonomy" id="2316736"/>
    <lineage>
        <taxon>Bacteria</taxon>
        <taxon>Pseudomonadati</taxon>
        <taxon>Myxococcota</taxon>
        <taxon>Myxococcia</taxon>
        <taxon>Myxococcales</taxon>
        <taxon>Cystobacterineae</taxon>
        <taxon>Myxococcaceae</taxon>
        <taxon>Corallococcus</taxon>
    </lineage>
</organism>